<feature type="compositionally biased region" description="Polar residues" evidence="7">
    <location>
        <begin position="668"/>
        <end position="677"/>
    </location>
</feature>
<evidence type="ECO:0000256" key="3">
    <source>
        <dbReference type="ARBA" id="ARBA00022833"/>
    </source>
</evidence>
<dbReference type="SMART" id="SM00109">
    <property type="entry name" value="C1"/>
    <property type="match status" value="1"/>
</dbReference>
<dbReference type="InterPro" id="IPR011993">
    <property type="entry name" value="PH-like_dom_sf"/>
</dbReference>
<feature type="coiled-coil region" evidence="6">
    <location>
        <begin position="1017"/>
        <end position="1051"/>
    </location>
</feature>
<dbReference type="Gene3D" id="1.10.287.1490">
    <property type="match status" value="1"/>
</dbReference>
<dbReference type="CDD" id="cd20814">
    <property type="entry name" value="CRIK"/>
    <property type="match status" value="1"/>
</dbReference>
<keyword evidence="3" id="KW-0862">Zinc</keyword>
<feature type="coiled-coil region" evidence="6">
    <location>
        <begin position="1427"/>
        <end position="1454"/>
    </location>
</feature>
<proteinExistence type="predicted"/>
<evidence type="ECO:0000256" key="6">
    <source>
        <dbReference type="SAM" id="Coils"/>
    </source>
</evidence>
<dbReference type="InterPro" id="IPR002219">
    <property type="entry name" value="PKC_DAG/PE"/>
</dbReference>
<feature type="region of interest" description="Disordered" evidence="7">
    <location>
        <begin position="484"/>
        <end position="531"/>
    </location>
</feature>
<dbReference type="InterPro" id="IPR035892">
    <property type="entry name" value="C2_domain_sf"/>
</dbReference>
<feature type="compositionally biased region" description="Low complexity" evidence="7">
    <location>
        <begin position="868"/>
        <end position="878"/>
    </location>
</feature>
<evidence type="ECO:0000256" key="2">
    <source>
        <dbReference type="ARBA" id="ARBA00022723"/>
    </source>
</evidence>
<dbReference type="PANTHER" id="PTHR22988:SF71">
    <property type="entry name" value="CITRON RHO-INTERACTING KINASE"/>
    <property type="match status" value="1"/>
</dbReference>
<feature type="coiled-coil region" evidence="6">
    <location>
        <begin position="2063"/>
        <end position="2090"/>
    </location>
</feature>
<gene>
    <name evidence="10" type="ORF">RF55_2442</name>
</gene>
<feature type="coiled-coil region" evidence="6">
    <location>
        <begin position="228"/>
        <end position="255"/>
    </location>
</feature>
<feature type="region of interest" description="Disordered" evidence="7">
    <location>
        <begin position="426"/>
        <end position="445"/>
    </location>
</feature>
<dbReference type="Pfam" id="PF25802">
    <property type="entry name" value="WWC1"/>
    <property type="match status" value="1"/>
</dbReference>
<feature type="coiled-coil region" evidence="6">
    <location>
        <begin position="163"/>
        <end position="190"/>
    </location>
</feature>
<evidence type="ECO:0000256" key="7">
    <source>
        <dbReference type="SAM" id="MobiDB-lite"/>
    </source>
</evidence>
<dbReference type="GO" id="GO:0005856">
    <property type="term" value="C:cytoskeleton"/>
    <property type="evidence" value="ECO:0007669"/>
    <property type="project" value="TreeGrafter"/>
</dbReference>
<keyword evidence="1" id="KW-0597">Phosphoprotein</keyword>
<evidence type="ECO:0000256" key="1">
    <source>
        <dbReference type="ARBA" id="ARBA00022553"/>
    </source>
</evidence>
<dbReference type="STRING" id="67767.A0A0J7L3K6"/>
<feature type="region of interest" description="Disordered" evidence="7">
    <location>
        <begin position="1207"/>
        <end position="1253"/>
    </location>
</feature>
<feature type="compositionally biased region" description="Pro residues" evidence="7">
    <location>
        <begin position="643"/>
        <end position="663"/>
    </location>
</feature>
<dbReference type="EMBL" id="LBMM01000911">
    <property type="protein sequence ID" value="KMQ97231.1"/>
    <property type="molecule type" value="Genomic_DNA"/>
</dbReference>
<feature type="region of interest" description="Disordered" evidence="7">
    <location>
        <begin position="583"/>
        <end position="605"/>
    </location>
</feature>
<keyword evidence="11" id="KW-1185">Reference proteome</keyword>
<dbReference type="Gene3D" id="3.30.60.20">
    <property type="match status" value="1"/>
</dbReference>
<feature type="domain" description="Phorbol-ester/DAG-type" evidence="9">
    <location>
        <begin position="2224"/>
        <end position="2273"/>
    </location>
</feature>
<dbReference type="SMART" id="SM00233">
    <property type="entry name" value="PH"/>
    <property type="match status" value="1"/>
</dbReference>
<protein>
    <submittedName>
        <fullName evidence="10">Citron rho-interacting kinase-like protein</fullName>
    </submittedName>
</protein>
<accession>A0A0J7L3K6</accession>
<dbReference type="SUPFAM" id="SSF50729">
    <property type="entry name" value="PH domain-like"/>
    <property type="match status" value="1"/>
</dbReference>
<evidence type="ECO:0000313" key="10">
    <source>
        <dbReference type="EMBL" id="KMQ97231.1"/>
    </source>
</evidence>
<keyword evidence="2" id="KW-0479">Metal-binding</keyword>
<dbReference type="PANTHER" id="PTHR22988">
    <property type="entry name" value="MYOTONIC DYSTROPHY S/T KINASE-RELATED"/>
    <property type="match status" value="1"/>
</dbReference>
<evidence type="ECO:0000259" key="9">
    <source>
        <dbReference type="PROSITE" id="PS50081"/>
    </source>
</evidence>
<dbReference type="GO" id="GO:0005737">
    <property type="term" value="C:cytoplasm"/>
    <property type="evidence" value="ECO:0007669"/>
    <property type="project" value="TreeGrafter"/>
</dbReference>
<dbReference type="InterPro" id="IPR001180">
    <property type="entry name" value="CNH_dom"/>
</dbReference>
<feature type="coiled-coil region" evidence="6">
    <location>
        <begin position="1291"/>
        <end position="1386"/>
    </location>
</feature>
<feature type="compositionally biased region" description="Low complexity" evidence="7">
    <location>
        <begin position="584"/>
        <end position="601"/>
    </location>
</feature>
<dbReference type="OrthoDB" id="5919042at2759"/>
<dbReference type="InterPro" id="IPR001849">
    <property type="entry name" value="PH_domain"/>
</dbReference>
<keyword evidence="10" id="KW-0418">Kinase</keyword>
<keyword evidence="6" id="KW-0175">Coiled coil</keyword>
<dbReference type="GO" id="GO:0031032">
    <property type="term" value="P:actomyosin structure organization"/>
    <property type="evidence" value="ECO:0007669"/>
    <property type="project" value="TreeGrafter"/>
</dbReference>
<feature type="compositionally biased region" description="Low complexity" evidence="7">
    <location>
        <begin position="823"/>
        <end position="838"/>
    </location>
</feature>
<feature type="domain" description="PH" evidence="8">
    <location>
        <begin position="2326"/>
        <end position="2441"/>
    </location>
</feature>
<evidence type="ECO:0000256" key="5">
    <source>
        <dbReference type="ARBA" id="ARBA00048679"/>
    </source>
</evidence>
<feature type="coiled-coil region" evidence="6">
    <location>
        <begin position="293"/>
        <end position="320"/>
    </location>
</feature>
<feature type="coiled-coil region" evidence="6">
    <location>
        <begin position="1491"/>
        <end position="2020"/>
    </location>
</feature>
<comment type="catalytic activity">
    <reaction evidence="4">
        <text>L-threonyl-[protein] + ATP = O-phospho-L-threonyl-[protein] + ADP + H(+)</text>
        <dbReference type="Rhea" id="RHEA:46608"/>
        <dbReference type="Rhea" id="RHEA-COMP:11060"/>
        <dbReference type="Rhea" id="RHEA-COMP:11605"/>
        <dbReference type="ChEBI" id="CHEBI:15378"/>
        <dbReference type="ChEBI" id="CHEBI:30013"/>
        <dbReference type="ChEBI" id="CHEBI:30616"/>
        <dbReference type="ChEBI" id="CHEBI:61977"/>
        <dbReference type="ChEBI" id="CHEBI:456216"/>
        <dbReference type="EC" id="2.7.11.1"/>
    </reaction>
</comment>
<dbReference type="GO" id="GO:0046872">
    <property type="term" value="F:metal ion binding"/>
    <property type="evidence" value="ECO:0007669"/>
    <property type="project" value="UniProtKB-KW"/>
</dbReference>
<dbReference type="Proteomes" id="UP000036403">
    <property type="component" value="Unassembled WGS sequence"/>
</dbReference>
<feature type="compositionally biased region" description="Low complexity" evidence="7">
    <location>
        <begin position="495"/>
        <end position="515"/>
    </location>
</feature>
<feature type="region of interest" description="Disordered" evidence="7">
    <location>
        <begin position="641"/>
        <end position="685"/>
    </location>
</feature>
<reference evidence="10 11" key="1">
    <citation type="submission" date="2015-04" db="EMBL/GenBank/DDBJ databases">
        <title>Lasius niger genome sequencing.</title>
        <authorList>
            <person name="Konorov E.A."/>
            <person name="Nikitin M.A."/>
            <person name="Kirill M.V."/>
            <person name="Chang P."/>
        </authorList>
    </citation>
    <scope>NUCLEOTIDE SEQUENCE [LARGE SCALE GENOMIC DNA]</scope>
    <source>
        <tissue evidence="10">Whole</tissue>
    </source>
</reference>
<dbReference type="InterPro" id="IPR046349">
    <property type="entry name" value="C1-like_sf"/>
</dbReference>
<comment type="caution">
    <text evidence="10">The sequence shown here is derived from an EMBL/GenBank/DDBJ whole genome shotgun (WGS) entry which is preliminary data.</text>
</comment>
<dbReference type="PROSITE" id="PS00479">
    <property type="entry name" value="ZF_DAG_PE_1"/>
    <property type="match status" value="1"/>
</dbReference>
<feature type="coiled-coil region" evidence="6">
    <location>
        <begin position="352"/>
        <end position="379"/>
    </location>
</feature>
<organism evidence="10 11">
    <name type="scientific">Lasius niger</name>
    <name type="common">Black garden ant</name>
    <dbReference type="NCBI Taxonomy" id="67767"/>
    <lineage>
        <taxon>Eukaryota</taxon>
        <taxon>Metazoa</taxon>
        <taxon>Ecdysozoa</taxon>
        <taxon>Arthropoda</taxon>
        <taxon>Hexapoda</taxon>
        <taxon>Insecta</taxon>
        <taxon>Pterygota</taxon>
        <taxon>Neoptera</taxon>
        <taxon>Endopterygota</taxon>
        <taxon>Hymenoptera</taxon>
        <taxon>Apocrita</taxon>
        <taxon>Aculeata</taxon>
        <taxon>Formicoidea</taxon>
        <taxon>Formicidae</taxon>
        <taxon>Formicinae</taxon>
        <taxon>Lasius</taxon>
        <taxon>Lasius</taxon>
    </lineage>
</organism>
<dbReference type="PaxDb" id="67767-A0A0J7L3K6"/>
<keyword evidence="10" id="KW-0808">Transferase</keyword>
<dbReference type="SUPFAM" id="SSF49562">
    <property type="entry name" value="C2 domain (Calcium/lipid-binding domain, CaLB)"/>
    <property type="match status" value="1"/>
</dbReference>
<dbReference type="GO" id="GO:0004674">
    <property type="term" value="F:protein serine/threonine kinase activity"/>
    <property type="evidence" value="ECO:0007669"/>
    <property type="project" value="UniProtKB-EC"/>
</dbReference>
<dbReference type="Gene3D" id="2.60.40.150">
    <property type="entry name" value="C2 domain"/>
    <property type="match status" value="1"/>
</dbReference>
<dbReference type="InterPro" id="IPR050839">
    <property type="entry name" value="Rho-assoc_Ser/Thr_Kinase"/>
</dbReference>
<comment type="catalytic activity">
    <reaction evidence="5">
        <text>L-seryl-[protein] + ATP = O-phospho-L-seryl-[protein] + ADP + H(+)</text>
        <dbReference type="Rhea" id="RHEA:17989"/>
        <dbReference type="Rhea" id="RHEA-COMP:9863"/>
        <dbReference type="Rhea" id="RHEA-COMP:11604"/>
        <dbReference type="ChEBI" id="CHEBI:15378"/>
        <dbReference type="ChEBI" id="CHEBI:29999"/>
        <dbReference type="ChEBI" id="CHEBI:30616"/>
        <dbReference type="ChEBI" id="CHEBI:83421"/>
        <dbReference type="ChEBI" id="CHEBI:456216"/>
        <dbReference type="EC" id="2.7.11.1"/>
    </reaction>
</comment>
<sequence length="2714" mass="305944">MDRQYTLCVLVPAHQYRSYVDNYHHQQAQQEQQRKSLQRPTYLQYQQQQQQQQQQEQIYENVVSQYRMRMCYHNDYENDEQIQKFYWEQCYKRDDADATAYYYCEYAKKEIYDVKQQRLCLAQDEYNHLNNALSTLGASRTSLCSSSSSLSTKYDPDLLKSDVALARSRVSRLKRELEQIRAEMNCTQRGVDTLASVEQKLSGHHGGCYNITEAQAIMTELRNIQKSLSSGEKEKAELMQSLAQLKDELTRLQLCEGSPEASTLSLPQEKLSTASQTDLSGELVPIGTRLAEMARMRLQYDEARKRIQHIQQQLADLEEKVTPGQTESDKDKLLLFQEKEQLLRELRSITPRTRTQQDMKKIQCEIRRLEQDLNTAFELSNKTITDRVRLHEEKQLLLQQLRDALRSMAMLEGQLKTLSASTLSVSSSSSLGSLSTTSSKGSLSSGLSFTDIYGGPQCLGSAGSQQERPVDMVDLHRRVERLLRGSEQNNLVGTPSPGRSQPSLSPRSSLSSVSPPVSPLYENAPMGPPPAYEQVELQRRQHQKVAPVTVTTAAAAMVTASATAASHLDGNQLEDRLTELRFSQQQGVPQQQEQSCSSNSQDRLKLVVGPHPPVELQSCNMSQGSGLGRPAASGVQLLQLQQAPPPPQEPPPLSPISETPPPTGIRSRASSSGTNTRSVSAAVSDESVAGDSGVFEASNRKRLSGLISDVDPLASGEMSLETAQVQIKLRYIKVALLPMQPPVSHMCCCTKSVVDLRKPTFGETFPIAVPLNKLYTKTLQVTLWCTEAEKCLGSAQVSLADFSPESPSVKWYNILSFRFMQPSDTNPSTSTSNNASTSVIRQTKHDKQESDISMYRSAQNTKEESSDESTIISSQTSTLTRNQGCDELQTAVSLRLEELANCRGNPEEEDEDGGGSESGSEGSDEEGIVVEFIMEDNILEDVLEHEEDEELNEETRQTQDKETNTECVFIPEQGKQRKLSAAGVVPGAIHDDKNSIVIKRSQTFSPSAAVNKNTYICRAQHARLNNLQDELSRLRELKQRLEQAREKGDTDLATWLLEDQKFQNLMVQAEIGKNGKNAEEKKVEKMMKKTSKEIYKLRKTKAGKGKPDIITFKEKMAFFTRVNLNVPVLPPEDLGTDSTCPTASHTHRRYASEPVTSVHGIINSTMRPNSIPGASASSAARNSSVVADRNASGIVITNVNEDEIPVIKNTDKPVNAKGRPAAESSARNSENGESEAPSKSTTEKNESNGEPTKRYEYVVDRVLGVENILAGTTETMSKGSPYFEYKFPKQLDKFSKEKMELETKLDEKKKELQEKQMQRKIHELQDKVRDLSQMESQLEEKTRRLQTSNKERDILEKELIATRSELASIKRTLELERQERRELETRALGLIRDAKRKWENAEKDKIAQLNQHIEAQTIKITSLCTNNNEISSQLQKAECELQTANAELDKLRVFQTQYKESLAKTRELNRQSVQGVEIKLEEISTRAHNQLADLRAKLDFEAAKNTDLETRLRNEQDSNHCRESRLNVALELAQNELKDCQEQLRTIQATLPARDAEIEALRKQLQEKARQIDDLKTSEQMLTSLQEQLERMNLENEQLKQQLEVTKSDLNETMMNLEQSEALALNLEQAAQDKATLQKRLQDSLNKEEVQLRKVYNLEELLKRLEHSVTKLEAENASLKELDQAQPSTSRAAITDTTSTKIVHRKEKVEKLEQQLQALREEITVEKQTAKQAQLALWKKEKELSDANLDKRIAVRESKRAEDRIKTLQEEKQKLQEKLSSKTKEEEENLKKLLKELDIAKVSLNDITKEASRNKMQADSAQRALTQTNHQIEELQSSSASLRRELDAVRKQMRSNQDRVDTLNAENRRLTQVVARHNGEKTELESKVAKLEQDIKGYELNIELLKETCTVLEEQLTDYERLTSDHETRENMLIQDKMKLQRDLEAAETKVREARIAQNEEKTRRLAAEHNVEQLESETSDIESERNSLITQRDQYKKLAQDLSAQIEELTTRCGEMECDLSEMGRALEAAKAESRVVKEESSEYLTRVHELKEANFGLMTDLQNSIDQCQELRSRIVELENVLEEMRQFYQEREVKAEGTRQQQTKLIDYLQLKLEECSKKKKTMCDKILGKQKENLPPVGTSMPVGYRELENQLAKERAKVKTLTDQLLIQKAKSTSFSMSAPTSPTAPTECESKRIKGVTETSSASLIRQLSPQKMGHNIPHRFNVGLPMRAGKCAACPRAIQFGRRAATCSKCQIMTHLECAVSVPVTCGLPSDFPKYFHNVLGDSNESLSSIGDSVQTLAIDQPDKPEDNSQSVTKCNENEISMEGWVKVPGRLKSCWERKYLKLEGPCLCVYEHQPCAGMVPISRLNLTENNGFNVSETVQHPEVPGTAKSDMPFVFRIESNSATTCWPSSRMDVMALSQADKRNWFKALKTVTSQNSYTVPKFNKYQTMLRLEKHQLDLNCVVDLGIENALLLGAKEGLFSYCGSKSQTLTTIRGVKQIHQLSLHHHLDLALMIAEFPEEDNSSIKAALTGAAKLGIFPVCVLNISNTRGTAELLLCYNEFGVFVDETGRRTRAVDPVWNHLPFAFAFCKPYLFIIHFSSVEVVKLDAEAYNSSEKGPERMLIELSSPRYLGTAGSKGIYVATINSYLELLKIDGFSNMPTLNGSSTSLDTLAQEDESSSEFSFTSSLMEALDGQGRKVHFAGVHKY</sequence>
<feature type="region of interest" description="Disordered" evidence="7">
    <location>
        <begin position="902"/>
        <end position="924"/>
    </location>
</feature>
<name>A0A0J7L3K6_LASNI</name>
<feature type="compositionally biased region" description="Basic and acidic residues" evidence="7">
    <location>
        <begin position="1241"/>
        <end position="1253"/>
    </location>
</feature>
<evidence type="ECO:0000256" key="4">
    <source>
        <dbReference type="ARBA" id="ARBA00047899"/>
    </source>
</evidence>
<dbReference type="InterPro" id="IPR057747">
    <property type="entry name" value="WWC1_hairpin"/>
</dbReference>
<dbReference type="SUPFAM" id="SSF57889">
    <property type="entry name" value="Cysteine-rich domain"/>
    <property type="match status" value="1"/>
</dbReference>
<evidence type="ECO:0000313" key="11">
    <source>
        <dbReference type="Proteomes" id="UP000036403"/>
    </source>
</evidence>
<dbReference type="PROSITE" id="PS50081">
    <property type="entry name" value="ZF_DAG_PE_2"/>
    <property type="match status" value="1"/>
</dbReference>
<dbReference type="Gene3D" id="2.30.29.30">
    <property type="entry name" value="Pleckstrin-homology domain (PH domain)/Phosphotyrosine-binding domain (PTB)"/>
    <property type="match status" value="1"/>
</dbReference>
<evidence type="ECO:0000259" key="8">
    <source>
        <dbReference type="PROSITE" id="PS50003"/>
    </source>
</evidence>
<feature type="region of interest" description="Disordered" evidence="7">
    <location>
        <begin position="823"/>
        <end position="884"/>
    </location>
</feature>
<dbReference type="PROSITE" id="PS50003">
    <property type="entry name" value="PH_DOMAIN"/>
    <property type="match status" value="1"/>
</dbReference>
<dbReference type="Pfam" id="PF00780">
    <property type="entry name" value="CNH"/>
    <property type="match status" value="1"/>
</dbReference>